<keyword evidence="9" id="KW-0479">Metal-binding</keyword>
<dbReference type="Gene3D" id="1.10.12.70">
    <property type="match status" value="1"/>
</dbReference>
<dbReference type="Gene3D" id="1.10.510.10">
    <property type="entry name" value="Transferase(Phosphotransferase) domain 1"/>
    <property type="match status" value="1"/>
</dbReference>
<dbReference type="EMBL" id="CAJPIZ010007105">
    <property type="protein sequence ID" value="CAG2110070.1"/>
    <property type="molecule type" value="Genomic_DNA"/>
</dbReference>
<dbReference type="EC" id="2.7.11.1" evidence="4"/>
<evidence type="ECO:0000256" key="18">
    <source>
        <dbReference type="SAM" id="MobiDB-lite"/>
    </source>
</evidence>
<feature type="compositionally biased region" description="Basic and acidic residues" evidence="18">
    <location>
        <begin position="427"/>
        <end position="444"/>
    </location>
</feature>
<dbReference type="GO" id="GO:0005737">
    <property type="term" value="C:cytoplasm"/>
    <property type="evidence" value="ECO:0007669"/>
    <property type="project" value="UniProtKB-SubCell"/>
</dbReference>
<dbReference type="Proteomes" id="UP000759131">
    <property type="component" value="Unassembled WGS sequence"/>
</dbReference>
<feature type="region of interest" description="Disordered" evidence="18">
    <location>
        <begin position="353"/>
        <end position="449"/>
    </location>
</feature>
<keyword evidence="12 16" id="KW-0067">ATP-binding</keyword>
<dbReference type="AlphaFoldDB" id="A0A7R9KUR3"/>
<evidence type="ECO:0000256" key="2">
    <source>
        <dbReference type="ARBA" id="ARBA00004496"/>
    </source>
</evidence>
<feature type="region of interest" description="Disordered" evidence="18">
    <location>
        <begin position="284"/>
        <end position="305"/>
    </location>
</feature>
<keyword evidence="10 16" id="KW-0547">Nucleotide-binding</keyword>
<comment type="subcellular location">
    <subcellularLocation>
        <location evidence="2">Cytoplasm</location>
    </subcellularLocation>
</comment>
<comment type="catalytic activity">
    <reaction evidence="15">
        <text>L-seryl-[protein] + ATP = O-phospho-L-seryl-[protein] + ADP + H(+)</text>
        <dbReference type="Rhea" id="RHEA:17989"/>
        <dbReference type="Rhea" id="RHEA-COMP:9863"/>
        <dbReference type="Rhea" id="RHEA-COMP:11604"/>
        <dbReference type="ChEBI" id="CHEBI:15378"/>
        <dbReference type="ChEBI" id="CHEBI:29999"/>
        <dbReference type="ChEBI" id="CHEBI:30616"/>
        <dbReference type="ChEBI" id="CHEBI:83421"/>
        <dbReference type="ChEBI" id="CHEBI:456216"/>
        <dbReference type="EC" id="2.7.11.1"/>
    </reaction>
</comment>
<feature type="compositionally biased region" description="Basic residues" evidence="18">
    <location>
        <begin position="588"/>
        <end position="606"/>
    </location>
</feature>
<dbReference type="GO" id="GO:0004674">
    <property type="term" value="F:protein serine/threonine kinase activity"/>
    <property type="evidence" value="ECO:0007669"/>
    <property type="project" value="UniProtKB-KW"/>
</dbReference>
<feature type="coiled-coil region" evidence="17">
    <location>
        <begin position="39"/>
        <end position="66"/>
    </location>
</feature>
<dbReference type="FunFam" id="3.30.200.20:FF:000092">
    <property type="entry name" value="Serine/threonine-protein kinase 24"/>
    <property type="match status" value="1"/>
</dbReference>
<evidence type="ECO:0000313" key="20">
    <source>
        <dbReference type="EMBL" id="CAD7629640.1"/>
    </source>
</evidence>
<keyword evidence="11" id="KW-0418">Kinase</keyword>
<dbReference type="PANTHER" id="PTHR48012:SF10">
    <property type="entry name" value="FI20177P1"/>
    <property type="match status" value="1"/>
</dbReference>
<dbReference type="InterPro" id="IPR050629">
    <property type="entry name" value="STE20/SPS1-PAK"/>
</dbReference>
<evidence type="ECO:0000256" key="10">
    <source>
        <dbReference type="ARBA" id="ARBA00022741"/>
    </source>
</evidence>
<feature type="binding site" evidence="16">
    <location>
        <position position="42"/>
    </location>
    <ligand>
        <name>ATP</name>
        <dbReference type="ChEBI" id="CHEBI:30616"/>
    </ligand>
</feature>
<keyword evidence="21" id="KW-1185">Reference proteome</keyword>
<reference evidence="20" key="1">
    <citation type="submission" date="2020-11" db="EMBL/GenBank/DDBJ databases">
        <authorList>
            <person name="Tran Van P."/>
        </authorList>
    </citation>
    <scope>NUCLEOTIDE SEQUENCE</scope>
</reference>
<dbReference type="FunFam" id="1.10.510.10:FF:000411">
    <property type="entry name" value="Probable Ste20-like kinase Don3"/>
    <property type="match status" value="1"/>
</dbReference>
<protein>
    <recommendedName>
        <fullName evidence="4">non-specific serine/threonine protein kinase</fullName>
        <ecNumber evidence="4">2.7.11.1</ecNumber>
    </recommendedName>
</protein>
<dbReference type="EMBL" id="OC861680">
    <property type="protein sequence ID" value="CAD7629640.1"/>
    <property type="molecule type" value="Genomic_DNA"/>
</dbReference>
<evidence type="ECO:0000256" key="15">
    <source>
        <dbReference type="ARBA" id="ARBA00048679"/>
    </source>
</evidence>
<evidence type="ECO:0000256" key="9">
    <source>
        <dbReference type="ARBA" id="ARBA00022723"/>
    </source>
</evidence>
<evidence type="ECO:0000256" key="14">
    <source>
        <dbReference type="ARBA" id="ARBA00047899"/>
    </source>
</evidence>
<dbReference type="InterPro" id="IPR011009">
    <property type="entry name" value="Kinase-like_dom_sf"/>
</dbReference>
<accession>A0A7R9KUR3</accession>
<evidence type="ECO:0000256" key="8">
    <source>
        <dbReference type="ARBA" id="ARBA00022679"/>
    </source>
</evidence>
<name>A0A7R9KUR3_9ACAR</name>
<feature type="compositionally biased region" description="Low complexity" evidence="18">
    <location>
        <begin position="476"/>
        <end position="488"/>
    </location>
</feature>
<feature type="region of interest" description="Disordered" evidence="18">
    <location>
        <begin position="472"/>
        <end position="510"/>
    </location>
</feature>
<dbReference type="SUPFAM" id="SSF56112">
    <property type="entry name" value="Protein kinase-like (PK-like)"/>
    <property type="match status" value="1"/>
</dbReference>
<dbReference type="InterPro" id="IPR000719">
    <property type="entry name" value="Prot_kinase_dom"/>
</dbReference>
<sequence>MAYNERVDPELIFTKQERIGKGSFGEVFKGVDNRTQQVVAIKIIDLEEAEDEIEDIQQEIMVLSQCDSLFVTKYFGSYLKGTKLWIIMEYLGGGSALDLMKAGHFEEMHIAVILREVLKGLDYLHSERKLHRDIKAANVLLSEMGDVKLADFGVAGQLTNTTSKRSTFVGTPFWMAPEVIKQSAYDSKADIWSLGITAIELAKGEPPNSDLHPMRVLFLIPKNNPPQLTGNYSKQFKEFVESCLNKDPENRPSAKELLKFPFIRKAKKNSYLVDLIERYKRWKAAGGGHSDSDSEASDSDESKGTSSVDSLIWDLTIRPQHNPQALNKLYSESISDPKMKENDEIVLTRELTKASVTPKKSSHSNGDSKFVAEVTPKQTPQYRTPDKQQPISEQKTTPKTSSNVKTTGNQLIEKGNNSSVITKSVTKQKEEKHANERTHNRSENESLVNSQIHEHKSKLMASSAVADIRDRELRTSNHTSSSSSTSGSRIQKPRNSSDKESAVTSKSSPISMPNIAQSAIIPVLNEIAQRYKRQSVDLNNSKSNAIEDLKLAFECAEGSCAGVSDYFVKEIVVNLTGRPLVNAVPQQPHHHHYQHYSQHSPHHHQNQRNNVNSKYEHSTPYRLNANSS</sequence>
<dbReference type="Gene3D" id="3.30.200.20">
    <property type="entry name" value="Phosphorylase Kinase, domain 1"/>
    <property type="match status" value="1"/>
</dbReference>
<evidence type="ECO:0000256" key="13">
    <source>
        <dbReference type="ARBA" id="ARBA00022842"/>
    </source>
</evidence>
<evidence type="ECO:0000256" key="4">
    <source>
        <dbReference type="ARBA" id="ARBA00012513"/>
    </source>
</evidence>
<evidence type="ECO:0000256" key="17">
    <source>
        <dbReference type="SAM" id="Coils"/>
    </source>
</evidence>
<dbReference type="PROSITE" id="PS00107">
    <property type="entry name" value="PROTEIN_KINASE_ATP"/>
    <property type="match status" value="1"/>
</dbReference>
<keyword evidence="17" id="KW-0175">Coiled coil</keyword>
<feature type="compositionally biased region" description="Polar residues" evidence="18">
    <location>
        <begin position="354"/>
        <end position="367"/>
    </location>
</feature>
<dbReference type="InterPro" id="IPR017441">
    <property type="entry name" value="Protein_kinase_ATP_BS"/>
</dbReference>
<evidence type="ECO:0000256" key="6">
    <source>
        <dbReference type="ARBA" id="ARBA00022527"/>
    </source>
</evidence>
<dbReference type="OrthoDB" id="8693905at2759"/>
<feature type="domain" description="Protein kinase" evidence="19">
    <location>
        <begin position="13"/>
        <end position="263"/>
    </location>
</feature>
<dbReference type="Pfam" id="PF00069">
    <property type="entry name" value="Pkinase"/>
    <property type="match status" value="1"/>
</dbReference>
<dbReference type="InterPro" id="IPR046409">
    <property type="entry name" value="PDC10_dimerisation_sf"/>
</dbReference>
<dbReference type="CDD" id="cd06609">
    <property type="entry name" value="STKc_MST3_like"/>
    <property type="match status" value="1"/>
</dbReference>
<evidence type="ECO:0000256" key="12">
    <source>
        <dbReference type="ARBA" id="ARBA00022840"/>
    </source>
</evidence>
<dbReference type="GO" id="GO:0005524">
    <property type="term" value="F:ATP binding"/>
    <property type="evidence" value="ECO:0007669"/>
    <property type="project" value="UniProtKB-UniRule"/>
</dbReference>
<dbReference type="PROSITE" id="PS50011">
    <property type="entry name" value="PROTEIN_KINASE_DOM"/>
    <property type="match status" value="1"/>
</dbReference>
<evidence type="ECO:0000256" key="3">
    <source>
        <dbReference type="ARBA" id="ARBA00008874"/>
    </source>
</evidence>
<gene>
    <name evidence="20" type="ORF">OSB1V03_LOCUS10055</name>
</gene>
<dbReference type="SMART" id="SM00220">
    <property type="entry name" value="S_TKc"/>
    <property type="match status" value="1"/>
</dbReference>
<evidence type="ECO:0000313" key="21">
    <source>
        <dbReference type="Proteomes" id="UP000759131"/>
    </source>
</evidence>
<evidence type="ECO:0000259" key="19">
    <source>
        <dbReference type="PROSITE" id="PS50011"/>
    </source>
</evidence>
<feature type="compositionally biased region" description="Polar residues" evidence="18">
    <location>
        <begin position="376"/>
        <end position="425"/>
    </location>
</feature>
<evidence type="ECO:0000256" key="7">
    <source>
        <dbReference type="ARBA" id="ARBA00022553"/>
    </source>
</evidence>
<proteinExistence type="inferred from homology"/>
<dbReference type="GO" id="GO:0046872">
    <property type="term" value="F:metal ion binding"/>
    <property type="evidence" value="ECO:0007669"/>
    <property type="project" value="UniProtKB-KW"/>
</dbReference>
<comment type="catalytic activity">
    <reaction evidence="14">
        <text>L-threonyl-[protein] + ATP = O-phospho-L-threonyl-[protein] + ADP + H(+)</text>
        <dbReference type="Rhea" id="RHEA:46608"/>
        <dbReference type="Rhea" id="RHEA-COMP:11060"/>
        <dbReference type="Rhea" id="RHEA-COMP:11605"/>
        <dbReference type="ChEBI" id="CHEBI:15378"/>
        <dbReference type="ChEBI" id="CHEBI:30013"/>
        <dbReference type="ChEBI" id="CHEBI:30616"/>
        <dbReference type="ChEBI" id="CHEBI:61977"/>
        <dbReference type="ChEBI" id="CHEBI:456216"/>
        <dbReference type="EC" id="2.7.11.1"/>
    </reaction>
</comment>
<keyword evidence="13" id="KW-0460">Magnesium</keyword>
<comment type="cofactor">
    <cofactor evidence="1">
        <name>Mg(2+)</name>
        <dbReference type="ChEBI" id="CHEBI:18420"/>
    </cofactor>
</comment>
<keyword evidence="6" id="KW-0723">Serine/threonine-protein kinase</keyword>
<organism evidence="20">
    <name type="scientific">Medioppia subpectinata</name>
    <dbReference type="NCBI Taxonomy" id="1979941"/>
    <lineage>
        <taxon>Eukaryota</taxon>
        <taxon>Metazoa</taxon>
        <taxon>Ecdysozoa</taxon>
        <taxon>Arthropoda</taxon>
        <taxon>Chelicerata</taxon>
        <taxon>Arachnida</taxon>
        <taxon>Acari</taxon>
        <taxon>Acariformes</taxon>
        <taxon>Sarcoptiformes</taxon>
        <taxon>Oribatida</taxon>
        <taxon>Brachypylina</taxon>
        <taxon>Oppioidea</taxon>
        <taxon>Oppiidae</taxon>
        <taxon>Medioppia</taxon>
    </lineage>
</organism>
<feature type="region of interest" description="Disordered" evidence="18">
    <location>
        <begin position="586"/>
        <end position="628"/>
    </location>
</feature>
<comment type="similarity">
    <text evidence="3">Belongs to the protein kinase superfamily. STE Ser/Thr protein kinase family. STE20 subfamily.</text>
</comment>
<evidence type="ECO:0000256" key="11">
    <source>
        <dbReference type="ARBA" id="ARBA00022777"/>
    </source>
</evidence>
<evidence type="ECO:0000256" key="1">
    <source>
        <dbReference type="ARBA" id="ARBA00001946"/>
    </source>
</evidence>
<dbReference type="PANTHER" id="PTHR48012">
    <property type="entry name" value="STERILE20-LIKE KINASE, ISOFORM B-RELATED"/>
    <property type="match status" value="1"/>
</dbReference>
<keyword evidence="5" id="KW-0963">Cytoplasm</keyword>
<evidence type="ECO:0000256" key="16">
    <source>
        <dbReference type="PROSITE-ProRule" id="PRU10141"/>
    </source>
</evidence>
<evidence type="ECO:0000256" key="5">
    <source>
        <dbReference type="ARBA" id="ARBA00022490"/>
    </source>
</evidence>
<keyword evidence="7" id="KW-0597">Phosphoprotein</keyword>
<keyword evidence="8" id="KW-0808">Transferase</keyword>